<evidence type="ECO:0000313" key="2">
    <source>
        <dbReference type="EMBL" id="KAJ8914801.1"/>
    </source>
</evidence>
<feature type="region of interest" description="Disordered" evidence="1">
    <location>
        <begin position="58"/>
        <end position="94"/>
    </location>
</feature>
<reference evidence="2 3" key="1">
    <citation type="journal article" date="2023" name="Insect Mol. Biol.">
        <title>Genome sequencing provides insights into the evolution of gene families encoding plant cell wall-degrading enzymes in longhorned beetles.</title>
        <authorList>
            <person name="Shin N.R."/>
            <person name="Okamura Y."/>
            <person name="Kirsch R."/>
            <person name="Pauchet Y."/>
        </authorList>
    </citation>
    <scope>NUCLEOTIDE SEQUENCE [LARGE SCALE GENOMIC DNA]</scope>
    <source>
        <strain evidence="2">EAD_L_NR</strain>
    </source>
</reference>
<dbReference type="Gene3D" id="1.10.220.150">
    <property type="entry name" value="Arf GTPase activating protein"/>
    <property type="match status" value="1"/>
</dbReference>
<keyword evidence="3" id="KW-1185">Reference proteome</keyword>
<dbReference type="GO" id="GO:0005737">
    <property type="term" value="C:cytoplasm"/>
    <property type="evidence" value="ECO:0007669"/>
    <property type="project" value="TreeGrafter"/>
</dbReference>
<name>A0AAV8VLY4_9CUCU</name>
<protein>
    <submittedName>
        <fullName evidence="2">Uncharacterized protein</fullName>
    </submittedName>
</protein>
<evidence type="ECO:0000256" key="1">
    <source>
        <dbReference type="SAM" id="MobiDB-lite"/>
    </source>
</evidence>
<comment type="caution">
    <text evidence="2">The sequence shown here is derived from an EMBL/GenBank/DDBJ whole genome shotgun (WGS) entry which is preliminary data.</text>
</comment>
<dbReference type="InterPro" id="IPR051718">
    <property type="entry name" value="ARF_GTPase-activating"/>
</dbReference>
<proteinExistence type="predicted"/>
<dbReference type="EMBL" id="JANEYG010000063">
    <property type="protein sequence ID" value="KAJ8914801.1"/>
    <property type="molecule type" value="Genomic_DNA"/>
</dbReference>
<dbReference type="InterPro" id="IPR038508">
    <property type="entry name" value="ArfGAP_dom_sf"/>
</dbReference>
<accession>A0AAV8VLY4</accession>
<evidence type="ECO:0000313" key="3">
    <source>
        <dbReference type="Proteomes" id="UP001159042"/>
    </source>
</evidence>
<dbReference type="AlphaFoldDB" id="A0AAV8VLY4"/>
<organism evidence="2 3">
    <name type="scientific">Exocentrus adspersus</name>
    <dbReference type="NCBI Taxonomy" id="1586481"/>
    <lineage>
        <taxon>Eukaryota</taxon>
        <taxon>Metazoa</taxon>
        <taxon>Ecdysozoa</taxon>
        <taxon>Arthropoda</taxon>
        <taxon>Hexapoda</taxon>
        <taxon>Insecta</taxon>
        <taxon>Pterygota</taxon>
        <taxon>Neoptera</taxon>
        <taxon>Endopterygota</taxon>
        <taxon>Coleoptera</taxon>
        <taxon>Polyphaga</taxon>
        <taxon>Cucujiformia</taxon>
        <taxon>Chrysomeloidea</taxon>
        <taxon>Cerambycidae</taxon>
        <taxon>Lamiinae</taxon>
        <taxon>Acanthocinini</taxon>
        <taxon>Exocentrus</taxon>
    </lineage>
</organism>
<dbReference type="PANTHER" id="PTHR45705">
    <property type="entry name" value="FI20236P1"/>
    <property type="match status" value="1"/>
</dbReference>
<dbReference type="PANTHER" id="PTHR45705:SF1">
    <property type="entry name" value="FI20236P1"/>
    <property type="match status" value="1"/>
</dbReference>
<gene>
    <name evidence="2" type="ORF">NQ315_014546</name>
</gene>
<dbReference type="GO" id="GO:0005096">
    <property type="term" value="F:GTPase activator activity"/>
    <property type="evidence" value="ECO:0007669"/>
    <property type="project" value="TreeGrafter"/>
</dbReference>
<dbReference type="Proteomes" id="UP001159042">
    <property type="component" value="Unassembled WGS sequence"/>
</dbReference>
<feature type="compositionally biased region" description="Acidic residues" evidence="1">
    <location>
        <begin position="69"/>
        <end position="82"/>
    </location>
</feature>
<sequence>MNPSIDVTINKSLHKKKIDELSKSIRKKYLALKLGKSEEDEALEKLFKPVTAPLKEIATTPHRLNEEIGNLEDMDKDEETQTQEENAGSIDEEPPLLIPLKPACLLENSQNEASGDDCCIFSWDDIEDMDKDEETQTQEDAGFIDEEPPFLIPLKPAFIADDFLGSKKPHPDHFFSYKKSRGDLDVDGQVLTDHFRVQHFYFYKYYYIFRARAVYEANLPDNFRRPQCDSSLESFIRAKYEHKKYIAREWVPLPLPKVNWEEEMDEEIEKQKKRKKTIAEKKHLGDFEVPHLPKPSNLNSKSIRATNNEPKTVDKEKSIDLLGLNSGEDSFSNFVSASTSSVDQEVKNDSSLENEEDSFFNQKVFIENKDKVKLDKDSILALYSSSSTNNFNQFANAQISYQSQNYPYSQVNMQSYPTFPQQHYITQSNRSASAQWPSLVDQWNQQGQFSMQNTVHFASNPQISTQNQYSNQIERTNVMQSIPTNQILQLQKSSEGVNLVQPPNPFLSHSDLQQQLSNLSLNGQGATPPLANKTWQ</sequence>